<dbReference type="EMBL" id="FRAQ01000008">
    <property type="protein sequence ID" value="SHK90242.1"/>
    <property type="molecule type" value="Genomic_DNA"/>
</dbReference>
<organism evidence="3 4">
    <name type="scientific">Marinobacter antarcticus</name>
    <dbReference type="NCBI Taxonomy" id="564117"/>
    <lineage>
        <taxon>Bacteria</taxon>
        <taxon>Pseudomonadati</taxon>
        <taxon>Pseudomonadota</taxon>
        <taxon>Gammaproteobacteria</taxon>
        <taxon>Pseudomonadales</taxon>
        <taxon>Marinobacteraceae</taxon>
        <taxon>Marinobacter</taxon>
    </lineage>
</organism>
<reference evidence="4" key="1">
    <citation type="submission" date="2016-11" db="EMBL/GenBank/DDBJ databases">
        <authorList>
            <person name="Varghese N."/>
            <person name="Submissions S."/>
        </authorList>
    </citation>
    <scope>NUCLEOTIDE SEQUENCE [LARGE SCALE GENOMIC DNA]</scope>
    <source>
        <strain evidence="4">CGMCC 1.10835</strain>
    </source>
</reference>
<evidence type="ECO:0000256" key="1">
    <source>
        <dbReference type="SAM" id="MobiDB-lite"/>
    </source>
</evidence>
<feature type="compositionally biased region" description="Basic and acidic residues" evidence="1">
    <location>
        <begin position="11"/>
        <end position="23"/>
    </location>
</feature>
<evidence type="ECO:0000313" key="3">
    <source>
        <dbReference type="EMBL" id="SHK90242.1"/>
    </source>
</evidence>
<sequence length="304" mass="34550">MALTTETIHQAADRIAERGEKPTQAKVRTELGGGSFTTISEAMKIWNEKRSEEHELAEVQVPEVITERLEQLQGAIWNAAINEAERRLSTEREALKVAREQSESELAEAQEAVELLESEQEDLKKQVSDSSEELQKVQAELVNYKDRLMNLRSDTSEALSKKTAEIESLKATVTELRKSLEKSEKRSESLESKLEQNQKEHQEETKMIRKDHKSETDTIQGNHREALAAETKKVESLESRNNKLATAKEHSEARLEAAQTEIEQHRSATAKMREKLELTQQEAAELRGEVKALNSQKRRNKGDV</sequence>
<evidence type="ECO:0000259" key="2">
    <source>
        <dbReference type="Pfam" id="PF11740"/>
    </source>
</evidence>
<dbReference type="Proteomes" id="UP000184497">
    <property type="component" value="Unassembled WGS sequence"/>
</dbReference>
<dbReference type="AlphaFoldDB" id="A0A1M6W8X1"/>
<feature type="region of interest" description="Disordered" evidence="1">
    <location>
        <begin position="175"/>
        <end position="270"/>
    </location>
</feature>
<feature type="compositionally biased region" description="Basic and acidic residues" evidence="1">
    <location>
        <begin position="175"/>
        <end position="255"/>
    </location>
</feature>
<gene>
    <name evidence="3" type="ORF">SAMN05216369_3539</name>
</gene>
<feature type="domain" description="KfrA N-terminal DNA-binding" evidence="2">
    <location>
        <begin position="4"/>
        <end position="119"/>
    </location>
</feature>
<keyword evidence="4" id="KW-1185">Reference proteome</keyword>
<evidence type="ECO:0000313" key="4">
    <source>
        <dbReference type="Proteomes" id="UP000184497"/>
    </source>
</evidence>
<protein>
    <submittedName>
        <fullName evidence="3">Replication region DNA-binding N-term</fullName>
    </submittedName>
</protein>
<dbReference type="GO" id="GO:0003677">
    <property type="term" value="F:DNA binding"/>
    <property type="evidence" value="ECO:0007669"/>
    <property type="project" value="UniProtKB-KW"/>
</dbReference>
<feature type="region of interest" description="Disordered" evidence="1">
    <location>
        <begin position="1"/>
        <end position="23"/>
    </location>
</feature>
<dbReference type="RefSeq" id="WP_072799885.1">
    <property type="nucleotide sequence ID" value="NZ_FRAQ01000008.1"/>
</dbReference>
<dbReference type="Pfam" id="PF11740">
    <property type="entry name" value="KfrA_N"/>
    <property type="match status" value="1"/>
</dbReference>
<accession>A0A1M6W8X1</accession>
<dbReference type="InterPro" id="IPR021104">
    <property type="entry name" value="KfrA_DNA-bd_N"/>
</dbReference>
<proteinExistence type="predicted"/>
<name>A0A1M6W8X1_9GAMM</name>
<keyword evidence="3" id="KW-0238">DNA-binding</keyword>
<dbReference type="STRING" id="564117.SAMN05216369_3539"/>
<dbReference type="Gene3D" id="1.10.287.1490">
    <property type="match status" value="1"/>
</dbReference>